<reference evidence="9 10" key="1">
    <citation type="submission" date="2021-03" db="EMBL/GenBank/DDBJ databases">
        <title>Caproiciproducens sp. nov. isolated from feces of cow.</title>
        <authorList>
            <person name="Choi J.-Y."/>
        </authorList>
    </citation>
    <scope>NUCLEOTIDE SEQUENCE [LARGE SCALE GENOMIC DNA]</scope>
    <source>
        <strain evidence="9 10">AGMB10547</strain>
    </source>
</reference>
<evidence type="ECO:0000256" key="4">
    <source>
        <dbReference type="ARBA" id="ARBA00022692"/>
    </source>
</evidence>
<dbReference type="Proteomes" id="UP000719942">
    <property type="component" value="Unassembled WGS sequence"/>
</dbReference>
<dbReference type="EMBL" id="JAGFNZ010000002">
    <property type="protein sequence ID" value="MBW7572098.1"/>
    <property type="molecule type" value="Genomic_DNA"/>
</dbReference>
<feature type="transmembrane region" description="Helical" evidence="7">
    <location>
        <begin position="275"/>
        <end position="294"/>
    </location>
</feature>
<evidence type="ECO:0000313" key="9">
    <source>
        <dbReference type="EMBL" id="MBW7572098.1"/>
    </source>
</evidence>
<comment type="subcellular location">
    <subcellularLocation>
        <location evidence="1">Cell membrane</location>
        <topology evidence="1">Multi-pass membrane protein</topology>
    </subcellularLocation>
</comment>
<evidence type="ECO:0000313" key="10">
    <source>
        <dbReference type="Proteomes" id="UP000719942"/>
    </source>
</evidence>
<sequence>MVFLSLIYLAFISLGLPDSLLGSSWPMMNTALGVPVGNAGFISAVMSGSTIVSSLFSHRLIRRCGTGRVTVVSVAMTAVALLGYSLAPSFPWLLVMAVPLGLGAGAVDSGLNEFVAEHYEAKHMNWLHCSWGIGAMLGPVLVSALAHSGYGWRSGYRSISMIQFVLVGLLLFSLPMWRKFEHPAADAPDAAKEAAGKKNPFALLHTKTAAFAMLTFFLYISAESSVILWGASYLAKAKGIPPESAAGWISLFFLGITAGRMLSGFVSVKLSNEKLIHYGTILLIFGCVLMLLPLPDPVTLCALILVGLGLAPIFPSMLHQTPVYFKNENAQAAMGLQMACAYTGTTLMPPLFGQLFSHISFSLMPYVLLLCGIGLLFFTLRLSAAFQTGTPRAEEVS</sequence>
<dbReference type="InterPro" id="IPR036259">
    <property type="entry name" value="MFS_trans_sf"/>
</dbReference>
<evidence type="ECO:0000256" key="2">
    <source>
        <dbReference type="ARBA" id="ARBA00008335"/>
    </source>
</evidence>
<feature type="transmembrane region" description="Helical" evidence="7">
    <location>
        <begin position="93"/>
        <end position="114"/>
    </location>
</feature>
<keyword evidence="3" id="KW-0813">Transport</keyword>
<feature type="domain" description="Major facilitator superfamily (MFS) profile" evidence="8">
    <location>
        <begin position="3"/>
        <end position="383"/>
    </location>
</feature>
<dbReference type="InterPro" id="IPR051788">
    <property type="entry name" value="MFS_Transporter"/>
</dbReference>
<dbReference type="PANTHER" id="PTHR23514">
    <property type="entry name" value="BYPASS OF STOP CODON PROTEIN 6"/>
    <property type="match status" value="1"/>
</dbReference>
<feature type="transmembrane region" description="Helical" evidence="7">
    <location>
        <begin position="126"/>
        <end position="146"/>
    </location>
</feature>
<keyword evidence="6 7" id="KW-0472">Membrane</keyword>
<dbReference type="Gene3D" id="1.20.1250.20">
    <property type="entry name" value="MFS general substrate transporter like domains"/>
    <property type="match status" value="1"/>
</dbReference>
<evidence type="ECO:0000256" key="6">
    <source>
        <dbReference type="ARBA" id="ARBA00023136"/>
    </source>
</evidence>
<gene>
    <name evidence="9" type="ORF">J5W02_04670</name>
</gene>
<feature type="transmembrane region" description="Helical" evidence="7">
    <location>
        <begin position="363"/>
        <end position="382"/>
    </location>
</feature>
<evidence type="ECO:0000256" key="7">
    <source>
        <dbReference type="SAM" id="Phobius"/>
    </source>
</evidence>
<dbReference type="PANTHER" id="PTHR23514:SF3">
    <property type="entry name" value="BYPASS OF STOP CODON PROTEIN 6"/>
    <property type="match status" value="1"/>
</dbReference>
<evidence type="ECO:0000259" key="8">
    <source>
        <dbReference type="PROSITE" id="PS50850"/>
    </source>
</evidence>
<name>A0ABS7DLB6_9FIRM</name>
<comment type="caution">
    <text evidence="9">The sequence shown here is derived from an EMBL/GenBank/DDBJ whole genome shotgun (WGS) entry which is preliminary data.</text>
</comment>
<comment type="similarity">
    <text evidence="2">Belongs to the major facilitator superfamily.</text>
</comment>
<keyword evidence="5 7" id="KW-1133">Transmembrane helix</keyword>
<evidence type="ECO:0000256" key="3">
    <source>
        <dbReference type="ARBA" id="ARBA00022448"/>
    </source>
</evidence>
<feature type="transmembrane region" description="Helical" evidence="7">
    <location>
        <begin position="38"/>
        <end position="57"/>
    </location>
</feature>
<evidence type="ECO:0000256" key="1">
    <source>
        <dbReference type="ARBA" id="ARBA00004651"/>
    </source>
</evidence>
<feature type="transmembrane region" description="Helical" evidence="7">
    <location>
        <begin position="300"/>
        <end position="318"/>
    </location>
</feature>
<feature type="transmembrane region" description="Helical" evidence="7">
    <location>
        <begin position="69"/>
        <end position="87"/>
    </location>
</feature>
<organism evidence="9 10">
    <name type="scientific">Caproiciproducens faecalis</name>
    <dbReference type="NCBI Taxonomy" id="2820301"/>
    <lineage>
        <taxon>Bacteria</taxon>
        <taxon>Bacillati</taxon>
        <taxon>Bacillota</taxon>
        <taxon>Clostridia</taxon>
        <taxon>Eubacteriales</taxon>
        <taxon>Acutalibacteraceae</taxon>
        <taxon>Caproiciproducens</taxon>
    </lineage>
</organism>
<feature type="transmembrane region" description="Helical" evidence="7">
    <location>
        <begin position="245"/>
        <end position="263"/>
    </location>
</feature>
<dbReference type="InterPro" id="IPR020846">
    <property type="entry name" value="MFS_dom"/>
</dbReference>
<evidence type="ECO:0000256" key="5">
    <source>
        <dbReference type="ARBA" id="ARBA00022989"/>
    </source>
</evidence>
<protein>
    <submittedName>
        <fullName evidence="9">MFS transporter</fullName>
    </submittedName>
</protein>
<feature type="transmembrane region" description="Helical" evidence="7">
    <location>
        <begin position="208"/>
        <end position="233"/>
    </location>
</feature>
<feature type="transmembrane region" description="Helical" evidence="7">
    <location>
        <begin position="158"/>
        <end position="177"/>
    </location>
</feature>
<dbReference type="SUPFAM" id="SSF103473">
    <property type="entry name" value="MFS general substrate transporter"/>
    <property type="match status" value="1"/>
</dbReference>
<dbReference type="Pfam" id="PF07690">
    <property type="entry name" value="MFS_1"/>
    <property type="match status" value="1"/>
</dbReference>
<keyword evidence="10" id="KW-1185">Reference proteome</keyword>
<dbReference type="PROSITE" id="PS50850">
    <property type="entry name" value="MFS"/>
    <property type="match status" value="1"/>
</dbReference>
<keyword evidence="4 7" id="KW-0812">Transmembrane</keyword>
<proteinExistence type="inferred from homology"/>
<feature type="transmembrane region" description="Helical" evidence="7">
    <location>
        <begin position="339"/>
        <end position="357"/>
    </location>
</feature>
<accession>A0ABS7DLB6</accession>
<dbReference type="InterPro" id="IPR011701">
    <property type="entry name" value="MFS"/>
</dbReference>